<dbReference type="Proteomes" id="UP001205311">
    <property type="component" value="Unassembled WGS sequence"/>
</dbReference>
<evidence type="ECO:0000313" key="2">
    <source>
        <dbReference type="Proteomes" id="UP001205311"/>
    </source>
</evidence>
<proteinExistence type="predicted"/>
<sequence>MGRVCAEIDGQSWEAACHAVTEASITWGFPLRARSLYWETVPAAEDAVGESPTDPSVVNALWGAAVSQAFAGRLDSDTSALLSGPWRMAGLSLPG</sequence>
<protein>
    <submittedName>
        <fullName evidence="1">Uncharacterized protein</fullName>
    </submittedName>
</protein>
<name>A0ABT1HW77_STRSD</name>
<dbReference type="EMBL" id="JAMTCP010000020">
    <property type="protein sequence ID" value="MCP2259761.1"/>
    <property type="molecule type" value="Genomic_DNA"/>
</dbReference>
<gene>
    <name evidence="1" type="ORF">LX15_003470</name>
</gene>
<accession>A0ABT1HW77</accession>
<comment type="caution">
    <text evidence="1">The sequence shown here is derived from an EMBL/GenBank/DDBJ whole genome shotgun (WGS) entry which is preliminary data.</text>
</comment>
<keyword evidence="2" id="KW-1185">Reference proteome</keyword>
<reference evidence="1 2" key="1">
    <citation type="submission" date="2022-06" db="EMBL/GenBank/DDBJ databases">
        <title>Genomic Encyclopedia of Archaeal and Bacterial Type Strains, Phase II (KMG-II): from individual species to whole genera.</title>
        <authorList>
            <person name="Goeker M."/>
        </authorList>
    </citation>
    <scope>NUCLEOTIDE SEQUENCE [LARGE SCALE GENOMIC DNA]</scope>
    <source>
        <strain evidence="1 2">DSM 40477</strain>
    </source>
</reference>
<organism evidence="1 2">
    <name type="scientific">Streptoalloteichus tenebrarius (strain ATCC 17920 / DSM 40477 / JCM 4838 / CBS 697.72 / NBRC 16177 / NCIMB 11028 / NRRL B-12390 / A12253. 1 / ISP 5477)</name>
    <name type="common">Streptomyces tenebrarius</name>
    <dbReference type="NCBI Taxonomy" id="1933"/>
    <lineage>
        <taxon>Bacteria</taxon>
        <taxon>Bacillati</taxon>
        <taxon>Actinomycetota</taxon>
        <taxon>Actinomycetes</taxon>
        <taxon>Pseudonocardiales</taxon>
        <taxon>Pseudonocardiaceae</taxon>
        <taxon>Streptoalloteichus</taxon>
    </lineage>
</organism>
<evidence type="ECO:0000313" key="1">
    <source>
        <dbReference type="EMBL" id="MCP2259761.1"/>
    </source>
</evidence>